<keyword evidence="3 5" id="KW-1133">Transmembrane helix</keyword>
<dbReference type="Proteomes" id="UP000521379">
    <property type="component" value="Unassembled WGS sequence"/>
</dbReference>
<protein>
    <submittedName>
        <fullName evidence="6">DUF4870 domain-containing protein</fullName>
    </submittedName>
</protein>
<evidence type="ECO:0000313" key="6">
    <source>
        <dbReference type="EMBL" id="NKE08751.1"/>
    </source>
</evidence>
<accession>A0A846U203</accession>
<feature type="transmembrane region" description="Helical" evidence="5">
    <location>
        <begin position="71"/>
        <end position="94"/>
    </location>
</feature>
<dbReference type="InterPro" id="IPR019109">
    <property type="entry name" value="MamF_MmsF"/>
</dbReference>
<comment type="subcellular location">
    <subcellularLocation>
        <location evidence="1">Membrane</location>
        <topology evidence="1">Multi-pass membrane protein</topology>
    </subcellularLocation>
</comment>
<sequence>MSVSDDQQMATLAHMLGIAGCLPAIVMHRWSRGRARFTEQESLEAANFTLTPSLVVLAGVLLAFIPYVGWIFALVAAAAWLFLAVCSLQAAIVVNKGRPFVYRFNWYLYDVVTRRRAERKAARMASGPMTSTGEIVSVRQAQGRSQES</sequence>
<evidence type="ECO:0000256" key="5">
    <source>
        <dbReference type="SAM" id="Phobius"/>
    </source>
</evidence>
<proteinExistence type="predicted"/>
<evidence type="ECO:0000256" key="2">
    <source>
        <dbReference type="ARBA" id="ARBA00022692"/>
    </source>
</evidence>
<feature type="transmembrane region" description="Helical" evidence="5">
    <location>
        <begin position="12"/>
        <end position="31"/>
    </location>
</feature>
<reference evidence="6 7" key="1">
    <citation type="submission" date="2020-02" db="EMBL/GenBank/DDBJ databases">
        <authorList>
            <person name="Sun Q."/>
        </authorList>
    </citation>
    <scope>NUCLEOTIDE SEQUENCE [LARGE SCALE GENOMIC DNA]</scope>
    <source>
        <strain evidence="6 7">YIM 13062</strain>
    </source>
</reference>
<name>A0A846U203_9MICC</name>
<comment type="caution">
    <text evidence="6">The sequence shown here is derived from an EMBL/GenBank/DDBJ whole genome shotgun (WGS) entry which is preliminary data.</text>
</comment>
<evidence type="ECO:0000256" key="3">
    <source>
        <dbReference type="ARBA" id="ARBA00022989"/>
    </source>
</evidence>
<feature type="transmembrane region" description="Helical" evidence="5">
    <location>
        <begin position="43"/>
        <end position="65"/>
    </location>
</feature>
<dbReference type="AlphaFoldDB" id="A0A846U203"/>
<keyword evidence="2 5" id="KW-0812">Transmembrane</keyword>
<dbReference type="EMBL" id="JAAVUN010000002">
    <property type="protein sequence ID" value="NKE08751.1"/>
    <property type="molecule type" value="Genomic_DNA"/>
</dbReference>
<gene>
    <name evidence="6" type="ORF">GTW58_02060</name>
</gene>
<evidence type="ECO:0000313" key="7">
    <source>
        <dbReference type="Proteomes" id="UP000521379"/>
    </source>
</evidence>
<keyword evidence="4 5" id="KW-0472">Membrane</keyword>
<evidence type="ECO:0000256" key="4">
    <source>
        <dbReference type="ARBA" id="ARBA00023136"/>
    </source>
</evidence>
<organism evidence="6 7">
    <name type="scientific">Kocuria subflava</name>
    <dbReference type="NCBI Taxonomy" id="1736139"/>
    <lineage>
        <taxon>Bacteria</taxon>
        <taxon>Bacillati</taxon>
        <taxon>Actinomycetota</taxon>
        <taxon>Actinomycetes</taxon>
        <taxon>Micrococcales</taxon>
        <taxon>Micrococcaceae</taxon>
        <taxon>Kocuria</taxon>
    </lineage>
</organism>
<evidence type="ECO:0000256" key="1">
    <source>
        <dbReference type="ARBA" id="ARBA00004141"/>
    </source>
</evidence>
<dbReference type="Pfam" id="PF09685">
    <property type="entry name" value="MamF_MmsF"/>
    <property type="match status" value="1"/>
</dbReference>
<keyword evidence="7" id="KW-1185">Reference proteome</keyword>